<evidence type="ECO:0008006" key="4">
    <source>
        <dbReference type="Google" id="ProtNLM"/>
    </source>
</evidence>
<keyword evidence="3" id="KW-1185">Reference proteome</keyword>
<evidence type="ECO:0000313" key="3">
    <source>
        <dbReference type="Proteomes" id="UP001596241"/>
    </source>
</evidence>
<proteinExistence type="predicted"/>
<evidence type="ECO:0000256" key="1">
    <source>
        <dbReference type="SAM" id="Phobius"/>
    </source>
</evidence>
<protein>
    <recommendedName>
        <fullName evidence="4">MFS transporter</fullName>
    </recommendedName>
</protein>
<sequence>MTAEPAPTRSEVRPSPWRLWAAASGIAGAVALTVVAVGSTSAVLFRGSAALTALLLLAAYHVVKPWAVSRSESWHRAITFVPRTAYIWAVGLVVVAAFSFLPDHPMEAGFALLLVWCFHLGGGVSEPTSFAFERLRGRLTWAAGLQVAAMVCGTLGAVCLVRGLPVPERYATPVFAACLTVMLGVVGTTSVKVFVRGRKLATELDERAQKLVRCMERLSRCPVTERGQRRNAAEDAWDSLNRTLRNKVETGVHLYGTFVIPTETREKLKSLVEQAITNPGAAAHQEAVALLGKLCEACSAKIDTMA</sequence>
<comment type="caution">
    <text evidence="2">The sequence shown here is derived from an EMBL/GenBank/DDBJ whole genome shotgun (WGS) entry which is preliminary data.</text>
</comment>
<keyword evidence="1" id="KW-0472">Membrane</keyword>
<feature type="transmembrane region" description="Helical" evidence="1">
    <location>
        <begin position="139"/>
        <end position="164"/>
    </location>
</feature>
<feature type="transmembrane region" description="Helical" evidence="1">
    <location>
        <begin position="170"/>
        <end position="195"/>
    </location>
</feature>
<keyword evidence="1" id="KW-0812">Transmembrane</keyword>
<feature type="transmembrane region" description="Helical" evidence="1">
    <location>
        <begin position="84"/>
        <end position="102"/>
    </location>
</feature>
<dbReference type="RefSeq" id="WP_345078132.1">
    <property type="nucleotide sequence ID" value="NZ_BAAAWG010000002.1"/>
</dbReference>
<dbReference type="EMBL" id="JBHSPW010000012">
    <property type="protein sequence ID" value="MFC5895807.1"/>
    <property type="molecule type" value="Genomic_DNA"/>
</dbReference>
<feature type="transmembrane region" description="Helical" evidence="1">
    <location>
        <begin position="108"/>
        <end position="127"/>
    </location>
</feature>
<name>A0ABW1FMX2_9ACTN</name>
<evidence type="ECO:0000313" key="2">
    <source>
        <dbReference type="EMBL" id="MFC5895807.1"/>
    </source>
</evidence>
<feature type="transmembrane region" description="Helical" evidence="1">
    <location>
        <begin position="19"/>
        <end position="37"/>
    </location>
</feature>
<accession>A0ABW1FMX2</accession>
<keyword evidence="1" id="KW-1133">Transmembrane helix</keyword>
<dbReference type="Proteomes" id="UP001596241">
    <property type="component" value="Unassembled WGS sequence"/>
</dbReference>
<gene>
    <name evidence="2" type="ORF">ACFP3M_23715</name>
</gene>
<organism evidence="2 3">
    <name type="scientific">Streptomyces ramulosus</name>
    <dbReference type="NCBI Taxonomy" id="47762"/>
    <lineage>
        <taxon>Bacteria</taxon>
        <taxon>Bacillati</taxon>
        <taxon>Actinomycetota</taxon>
        <taxon>Actinomycetes</taxon>
        <taxon>Kitasatosporales</taxon>
        <taxon>Streptomycetaceae</taxon>
        <taxon>Streptomyces</taxon>
    </lineage>
</organism>
<reference evidence="3" key="1">
    <citation type="journal article" date="2019" name="Int. J. Syst. Evol. Microbiol.">
        <title>The Global Catalogue of Microorganisms (GCM) 10K type strain sequencing project: providing services to taxonomists for standard genome sequencing and annotation.</title>
        <authorList>
            <consortium name="The Broad Institute Genomics Platform"/>
            <consortium name="The Broad Institute Genome Sequencing Center for Infectious Disease"/>
            <person name="Wu L."/>
            <person name="Ma J."/>
        </authorList>
    </citation>
    <scope>NUCLEOTIDE SEQUENCE [LARGE SCALE GENOMIC DNA]</scope>
    <source>
        <strain evidence="3">CGMCC 1.15809</strain>
    </source>
</reference>
<feature type="transmembrane region" description="Helical" evidence="1">
    <location>
        <begin position="43"/>
        <end position="63"/>
    </location>
</feature>